<keyword evidence="2" id="KW-1185">Reference proteome</keyword>
<dbReference type="Proteomes" id="UP000030687">
    <property type="component" value="Unassembled WGS sequence"/>
</dbReference>
<reference evidence="1 2" key="1">
    <citation type="submission" date="2013-10" db="EMBL/GenBank/DDBJ databases">
        <authorList>
            <consortium name="International Citrus Genome Consortium"/>
            <person name="Jenkins J."/>
            <person name="Schmutz J."/>
            <person name="Prochnik S."/>
            <person name="Rokhsar D."/>
            <person name="Gmitter F."/>
            <person name="Ollitrault P."/>
            <person name="Machado M."/>
            <person name="Talon M."/>
            <person name="Wincker P."/>
            <person name="Jaillon O."/>
            <person name="Morgante M."/>
        </authorList>
    </citation>
    <scope>NUCLEOTIDE SEQUENCE</scope>
    <source>
        <strain evidence="2">cv. Clemenules</strain>
    </source>
</reference>
<dbReference type="eggNOG" id="ENOG502RXU7">
    <property type="taxonomic scope" value="Eukaryota"/>
</dbReference>
<dbReference type="AlphaFoldDB" id="V4S9R0"/>
<gene>
    <name evidence="1" type="ORF">CICLE_v10006561mg</name>
</gene>
<sequence>QALERNVEIVRLTEAGKRKVHVTDDLDDVVDDEEDDDWKEWGKPKVSGLEEFDPPDLDFDGMDIPQMQEEMLKRQCSLVFGFIKLRLGTPLSVAEVMEIATEWSKVLKTGSIEVKFMVIDFITIMFTLQRSMLFYVDFSPSLKSWLNNF</sequence>
<organism evidence="1 2">
    <name type="scientific">Citrus clementina</name>
    <name type="common">Clementine</name>
    <name type="synonym">Citrus deliciosa x Citrus sinensis</name>
    <dbReference type="NCBI Taxonomy" id="85681"/>
    <lineage>
        <taxon>Eukaryota</taxon>
        <taxon>Viridiplantae</taxon>
        <taxon>Streptophyta</taxon>
        <taxon>Embryophyta</taxon>
        <taxon>Tracheophyta</taxon>
        <taxon>Spermatophyta</taxon>
        <taxon>Magnoliopsida</taxon>
        <taxon>eudicotyledons</taxon>
        <taxon>Gunneridae</taxon>
        <taxon>Pentapetalae</taxon>
        <taxon>rosids</taxon>
        <taxon>malvids</taxon>
        <taxon>Sapindales</taxon>
        <taxon>Rutaceae</taxon>
        <taxon>Aurantioideae</taxon>
        <taxon>Citrus</taxon>
    </lineage>
</organism>
<dbReference type="Gramene" id="ESR33661">
    <property type="protein sequence ID" value="ESR33661"/>
    <property type="gene ID" value="CICLE_v10006561mg"/>
</dbReference>
<dbReference type="PANTHER" id="PTHR36357">
    <property type="entry name" value="OS03G0148300 PROTEIN"/>
    <property type="match status" value="1"/>
</dbReference>
<feature type="non-terminal residue" evidence="1">
    <location>
        <position position="1"/>
    </location>
</feature>
<dbReference type="EMBL" id="KI537036">
    <property type="protein sequence ID" value="ESR33661.1"/>
    <property type="molecule type" value="Genomic_DNA"/>
</dbReference>
<dbReference type="FunCoup" id="V4S9R0">
    <property type="interactions" value="62"/>
</dbReference>
<name>V4S9R0_CITCL</name>
<dbReference type="PANTHER" id="PTHR36357:SF1">
    <property type="entry name" value="OS03G0148300 PROTEIN"/>
    <property type="match status" value="1"/>
</dbReference>
<dbReference type="KEGG" id="cic:CICLE_v10006561mg"/>
<accession>V4S9R0</accession>
<proteinExistence type="predicted"/>
<dbReference type="OMA" id="DFITIMF"/>
<dbReference type="InParanoid" id="V4S9R0"/>
<evidence type="ECO:0000313" key="1">
    <source>
        <dbReference type="EMBL" id="ESR33661.1"/>
    </source>
</evidence>
<evidence type="ECO:0000313" key="2">
    <source>
        <dbReference type="Proteomes" id="UP000030687"/>
    </source>
</evidence>
<protein>
    <submittedName>
        <fullName evidence="1">Uncharacterized protein</fullName>
    </submittedName>
</protein>
<dbReference type="STRING" id="85681.V4S9R0"/>